<dbReference type="AlphaFoldDB" id="A0A5N4CHY0"/>
<keyword evidence="3 5" id="KW-1133">Transmembrane helix</keyword>
<keyword evidence="2 5" id="KW-0812">Transmembrane</keyword>
<dbReference type="InterPro" id="IPR026673">
    <property type="entry name" value="SPEC3/Stum"/>
</dbReference>
<proteinExistence type="predicted"/>
<accession>A0A5N4CHY0</accession>
<organism evidence="6 7">
    <name type="scientific">Camelus dromedarius</name>
    <name type="common">Dromedary</name>
    <name type="synonym">Arabian camel</name>
    <dbReference type="NCBI Taxonomy" id="9838"/>
    <lineage>
        <taxon>Eukaryota</taxon>
        <taxon>Metazoa</taxon>
        <taxon>Chordata</taxon>
        <taxon>Craniata</taxon>
        <taxon>Vertebrata</taxon>
        <taxon>Euteleostomi</taxon>
        <taxon>Mammalia</taxon>
        <taxon>Eutheria</taxon>
        <taxon>Laurasiatheria</taxon>
        <taxon>Artiodactyla</taxon>
        <taxon>Tylopoda</taxon>
        <taxon>Camelidae</taxon>
        <taxon>Camelus</taxon>
    </lineage>
</organism>
<comment type="subcellular location">
    <subcellularLocation>
        <location evidence="1">Membrane</location>
        <topology evidence="1">Multi-pass membrane protein</topology>
    </subcellularLocation>
</comment>
<dbReference type="PANTHER" id="PTHR21676">
    <property type="entry name" value="PROTEIN STUM"/>
    <property type="match status" value="1"/>
</dbReference>
<keyword evidence="7" id="KW-1185">Reference proteome</keyword>
<evidence type="ECO:0000256" key="1">
    <source>
        <dbReference type="ARBA" id="ARBA00004141"/>
    </source>
</evidence>
<dbReference type="PANTHER" id="PTHR21676:SF1">
    <property type="entry name" value="PROTEIN STUM HOMOLOG"/>
    <property type="match status" value="1"/>
</dbReference>
<evidence type="ECO:0000313" key="7">
    <source>
        <dbReference type="Proteomes" id="UP000299084"/>
    </source>
</evidence>
<comment type="caution">
    <text evidence="6">The sequence shown here is derived from an EMBL/GenBank/DDBJ whole genome shotgun (WGS) entry which is preliminary data.</text>
</comment>
<evidence type="ECO:0000256" key="3">
    <source>
        <dbReference type="ARBA" id="ARBA00022989"/>
    </source>
</evidence>
<evidence type="ECO:0000256" key="4">
    <source>
        <dbReference type="ARBA" id="ARBA00023136"/>
    </source>
</evidence>
<reference evidence="6 7" key="1">
    <citation type="journal article" date="2019" name="Mol. Ecol. Resour.">
        <title>Improving Illumina assemblies with Hi-C and long reads: an example with the North African dromedary.</title>
        <authorList>
            <person name="Elbers J.P."/>
            <person name="Rogers M.F."/>
            <person name="Perelman P.L."/>
            <person name="Proskuryakova A.A."/>
            <person name="Serdyukova N.A."/>
            <person name="Johnson W.E."/>
            <person name="Horin P."/>
            <person name="Corander J."/>
            <person name="Murphy D."/>
            <person name="Burger P.A."/>
        </authorList>
    </citation>
    <scope>NUCLEOTIDE SEQUENCE [LARGE SCALE GENOMIC DNA]</scope>
    <source>
        <strain evidence="6">Drom800</strain>
        <tissue evidence="6">Blood</tissue>
    </source>
</reference>
<evidence type="ECO:0000256" key="5">
    <source>
        <dbReference type="SAM" id="Phobius"/>
    </source>
</evidence>
<dbReference type="GO" id="GO:0016020">
    <property type="term" value="C:membrane"/>
    <property type="evidence" value="ECO:0007669"/>
    <property type="project" value="UniProtKB-SubCell"/>
</dbReference>
<protein>
    <submittedName>
        <fullName evidence="6">Protein stum-like protein</fullName>
    </submittedName>
</protein>
<dbReference type="Proteomes" id="UP000299084">
    <property type="component" value="Unassembled WGS sequence"/>
</dbReference>
<sequence>MEPSHKDAETAAAAVAAADRGASSSSGVVVQVREKKGPLRAAIPYMPFPVAVICLFLNTFVPGLDQNPMGFCLNL</sequence>
<gene>
    <name evidence="6" type="ORF">Cadr_000023241</name>
</gene>
<feature type="transmembrane region" description="Helical" evidence="5">
    <location>
        <begin position="42"/>
        <end position="61"/>
    </location>
</feature>
<dbReference type="Pfam" id="PF15795">
    <property type="entry name" value="Spec3"/>
    <property type="match status" value="1"/>
</dbReference>
<keyword evidence="4 5" id="KW-0472">Membrane</keyword>
<name>A0A5N4CHY0_CAMDR</name>
<evidence type="ECO:0000256" key="2">
    <source>
        <dbReference type="ARBA" id="ARBA00022692"/>
    </source>
</evidence>
<dbReference type="EMBL" id="JWIN03000023">
    <property type="protein sequence ID" value="KAB1258518.1"/>
    <property type="molecule type" value="Genomic_DNA"/>
</dbReference>
<evidence type="ECO:0000313" key="6">
    <source>
        <dbReference type="EMBL" id="KAB1258518.1"/>
    </source>
</evidence>